<dbReference type="OrthoDB" id="5514550at2"/>
<gene>
    <name evidence="1" type="ORF">CHM34_06800</name>
</gene>
<dbReference type="RefSeq" id="WP_094263834.1">
    <property type="nucleotide sequence ID" value="NZ_NOWF01000003.1"/>
</dbReference>
<sequence length="123" mass="14063">MADQKRGIDRIFVNKETGQELTVEYKTDSRTQRTGNCFIETVSNNSTGALGWALKGRADFVVYYALGYEEAIVVKSSIFREHIAEWLFKYEARPVKNRGYLTFGLLVPWYVVKEKADTIITLG</sequence>
<protein>
    <recommendedName>
        <fullName evidence="3">PD(D/E)XK endonuclease domain-containing protein</fullName>
    </recommendedName>
</protein>
<evidence type="ECO:0008006" key="3">
    <source>
        <dbReference type="Google" id="ProtNLM"/>
    </source>
</evidence>
<organism evidence="1 2">
    <name type="scientific">Paludifilum halophilum</name>
    <dbReference type="NCBI Taxonomy" id="1642702"/>
    <lineage>
        <taxon>Bacteria</taxon>
        <taxon>Bacillati</taxon>
        <taxon>Bacillota</taxon>
        <taxon>Bacilli</taxon>
        <taxon>Bacillales</taxon>
        <taxon>Thermoactinomycetaceae</taxon>
        <taxon>Paludifilum</taxon>
    </lineage>
</organism>
<dbReference type="EMBL" id="NOWF01000003">
    <property type="protein sequence ID" value="OYD08529.1"/>
    <property type="molecule type" value="Genomic_DNA"/>
</dbReference>
<dbReference type="AlphaFoldDB" id="A0A235B961"/>
<dbReference type="Proteomes" id="UP000215459">
    <property type="component" value="Unassembled WGS sequence"/>
</dbReference>
<evidence type="ECO:0000313" key="2">
    <source>
        <dbReference type="Proteomes" id="UP000215459"/>
    </source>
</evidence>
<name>A0A235B961_9BACL</name>
<comment type="caution">
    <text evidence="1">The sequence shown here is derived from an EMBL/GenBank/DDBJ whole genome shotgun (WGS) entry which is preliminary data.</text>
</comment>
<proteinExistence type="predicted"/>
<keyword evidence="2" id="KW-1185">Reference proteome</keyword>
<accession>A0A235B961</accession>
<evidence type="ECO:0000313" key="1">
    <source>
        <dbReference type="EMBL" id="OYD08529.1"/>
    </source>
</evidence>
<reference evidence="1 2" key="1">
    <citation type="submission" date="2017-07" db="EMBL/GenBank/DDBJ databases">
        <title>The genome sequence of Paludifilum halophilum highlights mechanisms for microbial adaptation to high salt environemnts.</title>
        <authorList>
            <person name="Belbahri L."/>
        </authorList>
    </citation>
    <scope>NUCLEOTIDE SEQUENCE [LARGE SCALE GENOMIC DNA]</scope>
    <source>
        <strain evidence="1 2">DSM 102817</strain>
    </source>
</reference>